<keyword evidence="11" id="KW-1185">Reference proteome</keyword>
<proteinExistence type="predicted"/>
<evidence type="ECO:0000256" key="5">
    <source>
        <dbReference type="ARBA" id="ARBA00022741"/>
    </source>
</evidence>
<keyword evidence="8" id="KW-0902">Two-component regulatory system</keyword>
<dbReference type="EC" id="2.7.13.3" evidence="3"/>
<dbReference type="eggNOG" id="COG0642">
    <property type="taxonomic scope" value="Bacteria"/>
</dbReference>
<dbReference type="HOGENOM" id="CLU_049578_0_0_9"/>
<evidence type="ECO:0000256" key="6">
    <source>
        <dbReference type="ARBA" id="ARBA00022777"/>
    </source>
</evidence>
<dbReference type="SUPFAM" id="SSF55874">
    <property type="entry name" value="ATPase domain of HSP90 chaperone/DNA topoisomerase II/histidine kinase"/>
    <property type="match status" value="1"/>
</dbReference>
<evidence type="ECO:0000256" key="4">
    <source>
        <dbReference type="ARBA" id="ARBA00022679"/>
    </source>
</evidence>
<dbReference type="KEGG" id="dae:Dtox_0902"/>
<keyword evidence="7" id="KW-0067">ATP-binding</keyword>
<evidence type="ECO:0000256" key="3">
    <source>
        <dbReference type="ARBA" id="ARBA00012438"/>
    </source>
</evidence>
<dbReference type="Proteomes" id="UP000002217">
    <property type="component" value="Chromosome"/>
</dbReference>
<evidence type="ECO:0000256" key="7">
    <source>
        <dbReference type="ARBA" id="ARBA00022840"/>
    </source>
</evidence>
<accession>C8W329</accession>
<dbReference type="Gene3D" id="3.30.565.10">
    <property type="entry name" value="Histidine kinase-like ATPase, C-terminal domain"/>
    <property type="match status" value="1"/>
</dbReference>
<comment type="catalytic activity">
    <reaction evidence="1">
        <text>ATP + protein L-histidine = ADP + protein N-phospho-L-histidine.</text>
        <dbReference type="EC" id="2.7.13.3"/>
    </reaction>
</comment>
<dbReference type="InterPro" id="IPR050351">
    <property type="entry name" value="BphY/WalK/GraS-like"/>
</dbReference>
<dbReference type="PANTHER" id="PTHR42878:SF7">
    <property type="entry name" value="SENSOR HISTIDINE KINASE GLRK"/>
    <property type="match status" value="1"/>
</dbReference>
<evidence type="ECO:0000256" key="8">
    <source>
        <dbReference type="ARBA" id="ARBA00023012"/>
    </source>
</evidence>
<dbReference type="InterPro" id="IPR036890">
    <property type="entry name" value="HATPase_C_sf"/>
</dbReference>
<organism evidence="10 11">
    <name type="scientific">Desulfofarcimen acetoxidans (strain ATCC 49208 / DSM 771 / KCTC 5769 / VKM B-1644 / 5575)</name>
    <name type="common">Desulfotomaculum acetoxidans</name>
    <dbReference type="NCBI Taxonomy" id="485916"/>
    <lineage>
        <taxon>Bacteria</taxon>
        <taxon>Bacillati</taxon>
        <taxon>Bacillota</taxon>
        <taxon>Clostridia</taxon>
        <taxon>Eubacteriales</taxon>
        <taxon>Peptococcaceae</taxon>
        <taxon>Desulfofarcimen</taxon>
    </lineage>
</organism>
<dbReference type="PANTHER" id="PTHR42878">
    <property type="entry name" value="TWO-COMPONENT HISTIDINE KINASE"/>
    <property type="match status" value="1"/>
</dbReference>
<dbReference type="SMART" id="SM00387">
    <property type="entry name" value="HATPase_c"/>
    <property type="match status" value="1"/>
</dbReference>
<dbReference type="GO" id="GO:0007234">
    <property type="term" value="P:osmosensory signaling via phosphorelay pathway"/>
    <property type="evidence" value="ECO:0007669"/>
    <property type="project" value="TreeGrafter"/>
</dbReference>
<dbReference type="RefSeq" id="WP_015756512.1">
    <property type="nucleotide sequence ID" value="NC_013216.1"/>
</dbReference>
<dbReference type="InterPro" id="IPR003594">
    <property type="entry name" value="HATPase_dom"/>
</dbReference>
<dbReference type="GO" id="GO:0004673">
    <property type="term" value="F:protein histidine kinase activity"/>
    <property type="evidence" value="ECO:0007669"/>
    <property type="project" value="UniProtKB-EC"/>
</dbReference>
<dbReference type="GO" id="GO:0005524">
    <property type="term" value="F:ATP binding"/>
    <property type="evidence" value="ECO:0007669"/>
    <property type="project" value="UniProtKB-KW"/>
</dbReference>
<comment type="subcellular location">
    <subcellularLocation>
        <location evidence="2">Membrane</location>
    </subcellularLocation>
</comment>
<dbReference type="AlphaFoldDB" id="C8W329"/>
<dbReference type="GO" id="GO:0000156">
    <property type="term" value="F:phosphorelay response regulator activity"/>
    <property type="evidence" value="ECO:0007669"/>
    <property type="project" value="TreeGrafter"/>
</dbReference>
<evidence type="ECO:0000256" key="2">
    <source>
        <dbReference type="ARBA" id="ARBA00004370"/>
    </source>
</evidence>
<dbReference type="PROSITE" id="PS50109">
    <property type="entry name" value="HIS_KIN"/>
    <property type="match status" value="1"/>
</dbReference>
<dbReference type="EMBL" id="CP001720">
    <property type="protein sequence ID" value="ACV61796.1"/>
    <property type="molecule type" value="Genomic_DNA"/>
</dbReference>
<dbReference type="STRING" id="485916.Dtox_0902"/>
<reference evidence="10 11" key="1">
    <citation type="journal article" date="2009" name="Stand. Genomic Sci.">
        <title>Complete genome sequence of Desulfotomaculum acetoxidans type strain (5575).</title>
        <authorList>
            <person name="Spring S."/>
            <person name="Lapidus A."/>
            <person name="Schroder M."/>
            <person name="Gleim D."/>
            <person name="Sims D."/>
            <person name="Meincke L."/>
            <person name="Glavina Del Rio T."/>
            <person name="Tice H."/>
            <person name="Copeland A."/>
            <person name="Cheng J.F."/>
            <person name="Lucas S."/>
            <person name="Chen F."/>
            <person name="Nolan M."/>
            <person name="Bruce D."/>
            <person name="Goodwin L."/>
            <person name="Pitluck S."/>
            <person name="Ivanova N."/>
            <person name="Mavromatis K."/>
            <person name="Mikhailova N."/>
            <person name="Pati A."/>
            <person name="Chen A."/>
            <person name="Palaniappan K."/>
            <person name="Land M."/>
            <person name="Hauser L."/>
            <person name="Chang Y.J."/>
            <person name="Jeffries C.D."/>
            <person name="Chain P."/>
            <person name="Saunders E."/>
            <person name="Brettin T."/>
            <person name="Detter J.C."/>
            <person name="Goker M."/>
            <person name="Bristow J."/>
            <person name="Eisen J.A."/>
            <person name="Markowitz V."/>
            <person name="Hugenholtz P."/>
            <person name="Kyrpides N.C."/>
            <person name="Klenk H.P."/>
            <person name="Han C."/>
        </authorList>
    </citation>
    <scope>NUCLEOTIDE SEQUENCE [LARGE SCALE GENOMIC DNA]</scope>
    <source>
        <strain evidence="11">ATCC 49208 / DSM 771 / VKM B-1644</strain>
    </source>
</reference>
<name>C8W329_DESAS</name>
<evidence type="ECO:0000313" key="10">
    <source>
        <dbReference type="EMBL" id="ACV61796.1"/>
    </source>
</evidence>
<evidence type="ECO:0000256" key="1">
    <source>
        <dbReference type="ARBA" id="ARBA00000085"/>
    </source>
</evidence>
<keyword evidence="5" id="KW-0547">Nucleotide-binding</keyword>
<sequence>MPTSSELNLSLATTSRLPQINVLEQTKYLERFKNIRYLLDAFGIVIVLNQYLQVVYCNEAFLNFTNKTGTGLDKIIGNRTGEVLNCIHSNSKFGCGTSEHCTACGALQAILASRNGTKTSKECRITVNKEKEDFSLDLMVTTAPFSLELQDYIIVLIKDISDEKRRKALERIFFHDVINTAGGLHGLIQLLDASSTESPYTIDITQDLLQISANLLEEIKCQRDLVSAENNELVINTEKIESLAILKTTVKQFANHQLTGEKSIEIDNNSADIEFNTDPVLLKRILGNLLKNALEASGKGDIITTGVKICDSRIKFWVNNPAFMPRNVSLQIFQRSFSTKGNGRGLGTYSVKLLTERYLKGSVWFQSSEAEGTTFTVSIPLPADLTKPRQNSPTSKVVR</sequence>
<feature type="domain" description="Histidine kinase" evidence="9">
    <location>
        <begin position="172"/>
        <end position="383"/>
    </location>
</feature>
<dbReference type="InterPro" id="IPR005467">
    <property type="entry name" value="His_kinase_dom"/>
</dbReference>
<keyword evidence="6 10" id="KW-0418">Kinase</keyword>
<protein>
    <recommendedName>
        <fullName evidence="3">histidine kinase</fullName>
        <ecNumber evidence="3">2.7.13.3</ecNumber>
    </recommendedName>
</protein>
<evidence type="ECO:0000259" key="9">
    <source>
        <dbReference type="PROSITE" id="PS50109"/>
    </source>
</evidence>
<dbReference type="GO" id="GO:0030295">
    <property type="term" value="F:protein kinase activator activity"/>
    <property type="evidence" value="ECO:0007669"/>
    <property type="project" value="TreeGrafter"/>
</dbReference>
<dbReference type="OrthoDB" id="9792686at2"/>
<dbReference type="Pfam" id="PF02518">
    <property type="entry name" value="HATPase_c"/>
    <property type="match status" value="1"/>
</dbReference>
<keyword evidence="4" id="KW-0808">Transferase</keyword>
<evidence type="ECO:0000313" key="11">
    <source>
        <dbReference type="Proteomes" id="UP000002217"/>
    </source>
</evidence>
<gene>
    <name evidence="10" type="ordered locus">Dtox_0902</name>
</gene>